<accession>A0AAD4I610</accession>
<name>A0AAD4I610_9PEZI</name>
<comment type="caution">
    <text evidence="2">The sequence shown here is derived from an EMBL/GenBank/DDBJ whole genome shotgun (WGS) entry which is preliminary data.</text>
</comment>
<reference evidence="2" key="1">
    <citation type="submission" date="2023-02" db="EMBL/GenBank/DDBJ databases">
        <authorList>
            <person name="Palmer J.M."/>
        </authorList>
    </citation>
    <scope>NUCLEOTIDE SEQUENCE</scope>
    <source>
        <strain evidence="2">FW57</strain>
    </source>
</reference>
<evidence type="ECO:0000313" key="2">
    <source>
        <dbReference type="EMBL" id="KAG7293643.1"/>
    </source>
</evidence>
<dbReference type="AlphaFoldDB" id="A0AAD4I610"/>
<sequence>MPDPPLLRMPLHLLSLVLSRLDSTPTLASAILSHSSLYAAFAEDRDRIIRTILRNQISTELMVYAFPTYLAGLPSFDPCDFENTEDFLRRHIGSVYEFGVCVQPNLFTKPGPVDIHLASTLSRTHAIIEHFTTDLIRDTSPLRRADLGLLRDEHNDLLPLAVSDDEVFRIHRAMYRYQLYCNLFRTPCNGQPRAGFGSVLVVYFFAQFSPWVNEQLACIHDYFERVLSRGLDFLFKVSQATTFSERRALLQAVNPTSPPSTRNMLGRTFKYGSTDFERQDWYYFWDHIDESRILSGRTYYTADSSWPSNGPDGYFSGPFRWWRNAHEDCWRRDVIYHADNAWLRRCGYVLWDLPKTPVTDHELRVRILKARQKALLDRFRRKDSDLKRKAKQSRKERIAIYKLGGRGYWREGDLSQVVWNEGAPETMLSHLDNMQSLASAIFNHSSLYSAFREDRNRIVRDIMTSQIPHDTMKYALWAHAATLDDLDRNDVDQMLQFLSDNFLTDLHAPKEPFALPGPADLGLASALSRTHSIIQYFTSDLLRDVLPLVHRNLGLRRPSHTGASATEESRIHRAMYRFQLYCKLFHQRFSGPQKRYFPFTLRNRFFHTFSPWVNEQLACINDYFERLTEMLAFDEVAAHDVQWGAESINWLTLGMANGHRQGYLFYGLDFLYQLDQATTYDQRRAVLRSKGDLPPFTWHAVAAEFSHGFTFGLYERSRDWQQITRLIHAGGYASISHQWSHNGPDLYGSAAFRMWYAAHAPSFPEDAVHEPKHSWLRRCGYVLWDQPNTPLSDEALREIISEAGKQAQLNHFRQNDRKAKAKKSRRERREIYARGGRGYWSEGDLSQIVWTKGSQGMPTDASTTQPVRPN</sequence>
<proteinExistence type="predicted"/>
<organism evidence="2 3">
    <name type="scientific">Staphylotrichum longicolle</name>
    <dbReference type="NCBI Taxonomy" id="669026"/>
    <lineage>
        <taxon>Eukaryota</taxon>
        <taxon>Fungi</taxon>
        <taxon>Dikarya</taxon>
        <taxon>Ascomycota</taxon>
        <taxon>Pezizomycotina</taxon>
        <taxon>Sordariomycetes</taxon>
        <taxon>Sordariomycetidae</taxon>
        <taxon>Sordariales</taxon>
        <taxon>Chaetomiaceae</taxon>
        <taxon>Staphylotrichum</taxon>
    </lineage>
</organism>
<dbReference type="Proteomes" id="UP001197093">
    <property type="component" value="Unassembled WGS sequence"/>
</dbReference>
<evidence type="ECO:0000256" key="1">
    <source>
        <dbReference type="SAM" id="MobiDB-lite"/>
    </source>
</evidence>
<protein>
    <submittedName>
        <fullName evidence="2">Uncharacterized protein</fullName>
    </submittedName>
</protein>
<keyword evidence="3" id="KW-1185">Reference proteome</keyword>
<gene>
    <name evidence="2" type="ORF">NEMBOFW57_003697</name>
</gene>
<dbReference type="EMBL" id="JAHCVI010000001">
    <property type="protein sequence ID" value="KAG7293643.1"/>
    <property type="molecule type" value="Genomic_DNA"/>
</dbReference>
<evidence type="ECO:0000313" key="3">
    <source>
        <dbReference type="Proteomes" id="UP001197093"/>
    </source>
</evidence>
<feature type="region of interest" description="Disordered" evidence="1">
    <location>
        <begin position="851"/>
        <end position="870"/>
    </location>
</feature>